<reference evidence="3" key="1">
    <citation type="submission" date="2020-09" db="EMBL/GenBank/DDBJ databases">
        <title>The genome sequence of strain Labrenzia suaedae 4C16A.</title>
        <authorList>
            <person name="Liu Y."/>
        </authorList>
    </citation>
    <scope>NUCLEOTIDE SEQUENCE [LARGE SCALE GENOMIC DNA]</scope>
    <source>
        <strain evidence="3">4C16A</strain>
    </source>
</reference>
<dbReference type="RefSeq" id="WP_192147060.1">
    <property type="nucleotide sequence ID" value="NZ_JACYXI010000002.1"/>
</dbReference>
<organism evidence="2 3">
    <name type="scientific">Roseibium litorale</name>
    <dbReference type="NCBI Taxonomy" id="2803841"/>
    <lineage>
        <taxon>Bacteria</taxon>
        <taxon>Pseudomonadati</taxon>
        <taxon>Pseudomonadota</taxon>
        <taxon>Alphaproteobacteria</taxon>
        <taxon>Hyphomicrobiales</taxon>
        <taxon>Stappiaceae</taxon>
        <taxon>Roseibium</taxon>
    </lineage>
</organism>
<proteinExistence type="predicted"/>
<dbReference type="Proteomes" id="UP000632063">
    <property type="component" value="Unassembled WGS sequence"/>
</dbReference>
<accession>A0ABR9CJA6</accession>
<name>A0ABR9CJA6_9HYPH</name>
<evidence type="ECO:0000313" key="2">
    <source>
        <dbReference type="EMBL" id="MBD8890918.1"/>
    </source>
</evidence>
<gene>
    <name evidence="2" type="ORF">IG616_05135</name>
</gene>
<keyword evidence="3" id="KW-1185">Reference proteome</keyword>
<protein>
    <submittedName>
        <fullName evidence="2">Uncharacterized protein</fullName>
    </submittedName>
</protein>
<sequence>MGRAGTTLDDLRQERARLLAEADRHRFRLLRLPELVRRINAVTTEILKREAEAARDTQPEIHPLGDVRPCQHRLPYAE</sequence>
<dbReference type="EMBL" id="JACYXI010000002">
    <property type="protein sequence ID" value="MBD8890918.1"/>
    <property type="molecule type" value="Genomic_DNA"/>
</dbReference>
<evidence type="ECO:0000256" key="1">
    <source>
        <dbReference type="SAM" id="MobiDB-lite"/>
    </source>
</evidence>
<comment type="caution">
    <text evidence="2">The sequence shown here is derived from an EMBL/GenBank/DDBJ whole genome shotgun (WGS) entry which is preliminary data.</text>
</comment>
<feature type="region of interest" description="Disordered" evidence="1">
    <location>
        <begin position="53"/>
        <end position="78"/>
    </location>
</feature>
<evidence type="ECO:0000313" key="3">
    <source>
        <dbReference type="Proteomes" id="UP000632063"/>
    </source>
</evidence>
<feature type="compositionally biased region" description="Basic and acidic residues" evidence="1">
    <location>
        <begin position="53"/>
        <end position="65"/>
    </location>
</feature>
<reference evidence="2 3" key="2">
    <citation type="journal article" date="2021" name="Int. J. Syst. Evol. Microbiol.">
        <title>Roseibium litorale sp. nov., isolated from a tidal flat sediment and proposal for the reclassification of Labrenzia polysiphoniae as Roseibium polysiphoniae comb. nov.</title>
        <authorList>
            <person name="Liu Y."/>
            <person name="Pei T."/>
            <person name="Du J."/>
            <person name="Chao M."/>
            <person name="Deng M.R."/>
            <person name="Zhu H."/>
        </authorList>
    </citation>
    <scope>NUCLEOTIDE SEQUENCE [LARGE SCALE GENOMIC DNA]</scope>
    <source>
        <strain evidence="2 3">4C16A</strain>
    </source>
</reference>